<dbReference type="NCBIfam" id="NF033520">
    <property type="entry name" value="transpos_IS982"/>
    <property type="match status" value="1"/>
</dbReference>
<accession>A0ABS3AQQ2</accession>
<organism evidence="2 3">
    <name type="scientific">Simkania negevensis</name>
    <dbReference type="NCBI Taxonomy" id="83561"/>
    <lineage>
        <taxon>Bacteria</taxon>
        <taxon>Pseudomonadati</taxon>
        <taxon>Chlamydiota</taxon>
        <taxon>Chlamydiia</taxon>
        <taxon>Parachlamydiales</taxon>
        <taxon>Simkaniaceae</taxon>
        <taxon>Simkania</taxon>
    </lineage>
</organism>
<protein>
    <submittedName>
        <fullName evidence="2">IS982 family transposase</fullName>
    </submittedName>
</protein>
<feature type="domain" description="Transposase DDE" evidence="1">
    <location>
        <begin position="104"/>
        <end position="256"/>
    </location>
</feature>
<evidence type="ECO:0000259" key="1">
    <source>
        <dbReference type="Pfam" id="PF13612"/>
    </source>
</evidence>
<reference evidence="2 3" key="1">
    <citation type="submission" date="2021-02" db="EMBL/GenBank/DDBJ databases">
        <title>Activity-based single-cell genomes from oceanic crustal fluid captures similar information to metagenomic and metatranscriptomic surveys with orders of magnitude less sampling.</title>
        <authorList>
            <person name="D'Angelo T.S."/>
            <person name="Orcutt B.N."/>
        </authorList>
    </citation>
    <scope>NUCLEOTIDE SEQUENCE [LARGE SCALE GENOMIC DNA]</scope>
    <source>
        <strain evidence="2">AH-315-G07</strain>
    </source>
</reference>
<proteinExistence type="predicted"/>
<dbReference type="Proteomes" id="UP000722121">
    <property type="component" value="Unassembled WGS sequence"/>
</dbReference>
<sequence length="294" mass="34144">MDIVELFCKVDDFCKEFEPQMNAYQIDHGKSSRGPQSSLSLSEMMTIVIYFHQSDYRTFKHFYLIRVCENLNHYFPDLVSYSYFVSLMSQLIFPLHCYLHTRLGDVTGIAFIDSTPIVVCHNRRIHSHKVFKGIAKRGKSSTGWFFGFKVHIIINDKGELLAFQFSPGNTDDRIPVPNMTQNLFGRLFGDKGYISKKLFTDLYERGLQLITKLKKNMKNQLMPIADKVLLRKRSLIETVNDQLKNISQIEHSRHRSPFNFFVNLYSALIAYSHQEKKPSLNLTKNDLKALAIKT</sequence>
<comment type="caution">
    <text evidence="2">The sequence shown here is derived from an EMBL/GenBank/DDBJ whole genome shotgun (WGS) entry which is preliminary data.</text>
</comment>
<dbReference type="EMBL" id="JAFITR010000058">
    <property type="protein sequence ID" value="MBN4067061.1"/>
    <property type="molecule type" value="Genomic_DNA"/>
</dbReference>
<dbReference type="InterPro" id="IPR025668">
    <property type="entry name" value="Tnp_DDE_dom"/>
</dbReference>
<dbReference type="Pfam" id="PF13612">
    <property type="entry name" value="DDE_Tnp_1_3"/>
    <property type="match status" value="1"/>
</dbReference>
<evidence type="ECO:0000313" key="2">
    <source>
        <dbReference type="EMBL" id="MBN4067061.1"/>
    </source>
</evidence>
<keyword evidence="3" id="KW-1185">Reference proteome</keyword>
<gene>
    <name evidence="2" type="ORF">JYU14_03155</name>
</gene>
<evidence type="ECO:0000313" key="3">
    <source>
        <dbReference type="Proteomes" id="UP000722121"/>
    </source>
</evidence>
<name>A0ABS3AQQ2_9BACT</name>